<gene>
    <name evidence="2" type="ORF">ACFFUA_31365</name>
</gene>
<dbReference type="Pfam" id="PF08751">
    <property type="entry name" value="TrwC"/>
    <property type="match status" value="1"/>
</dbReference>
<evidence type="ECO:0000313" key="3">
    <source>
        <dbReference type="Proteomes" id="UP001589753"/>
    </source>
</evidence>
<keyword evidence="3" id="KW-1185">Reference proteome</keyword>
<dbReference type="Proteomes" id="UP001589753">
    <property type="component" value="Unassembled WGS sequence"/>
</dbReference>
<accession>A0ABV5LI91</accession>
<dbReference type="RefSeq" id="WP_053636995.1">
    <property type="nucleotide sequence ID" value="NZ_JBHMDI010000141.1"/>
</dbReference>
<evidence type="ECO:0000259" key="1">
    <source>
        <dbReference type="Pfam" id="PF08751"/>
    </source>
</evidence>
<dbReference type="InterPro" id="IPR014862">
    <property type="entry name" value="TrwC"/>
</dbReference>
<comment type="caution">
    <text evidence="2">The sequence shown here is derived from an EMBL/GenBank/DDBJ whole genome shotgun (WGS) entry which is preliminary data.</text>
</comment>
<organism evidence="2 3">
    <name type="scientific">Streptomyces heliomycini</name>
    <dbReference type="NCBI Taxonomy" id="284032"/>
    <lineage>
        <taxon>Bacteria</taxon>
        <taxon>Bacillati</taxon>
        <taxon>Actinomycetota</taxon>
        <taxon>Actinomycetes</taxon>
        <taxon>Kitasatosporales</taxon>
        <taxon>Streptomycetaceae</taxon>
        <taxon>Streptomyces</taxon>
    </lineage>
</organism>
<proteinExistence type="predicted"/>
<feature type="domain" description="TrwC relaxase" evidence="1">
    <location>
        <begin position="2"/>
        <end position="94"/>
    </location>
</feature>
<sequence length="98" mass="10941">MWDALDTFRLYRNVVAAGTLHTLAMTTEVCEELGLATVPREVTPGLRPVREMAGVDSELIDWSSTRRQRIEDVLEGLTCKYAKEHGRLPGEKARQGLG</sequence>
<evidence type="ECO:0000313" key="2">
    <source>
        <dbReference type="EMBL" id="MFB9351865.1"/>
    </source>
</evidence>
<reference evidence="2 3" key="1">
    <citation type="submission" date="2024-09" db="EMBL/GenBank/DDBJ databases">
        <authorList>
            <person name="Sun Q."/>
            <person name="Mori K."/>
        </authorList>
    </citation>
    <scope>NUCLEOTIDE SEQUENCE [LARGE SCALE GENOMIC DNA]</scope>
    <source>
        <strain evidence="2 3">JCM 9767</strain>
    </source>
</reference>
<dbReference type="EMBL" id="JBHMDI010000141">
    <property type="protein sequence ID" value="MFB9351865.1"/>
    <property type="molecule type" value="Genomic_DNA"/>
</dbReference>
<dbReference type="SUPFAM" id="SSF55464">
    <property type="entry name" value="Origin of replication-binding domain, RBD-like"/>
    <property type="match status" value="1"/>
</dbReference>
<protein>
    <submittedName>
        <fullName evidence="2">Relaxase domain-containing protein</fullName>
    </submittedName>
</protein>
<name>A0ABV5LI91_9ACTN</name>